<dbReference type="eggNOG" id="COG1846">
    <property type="taxonomic scope" value="Bacteria"/>
</dbReference>
<proteinExistence type="predicted"/>
<keyword evidence="1" id="KW-0805">Transcription regulation</keyword>
<evidence type="ECO:0000313" key="6">
    <source>
        <dbReference type="Proteomes" id="UP000001062"/>
    </source>
</evidence>
<dbReference type="InterPro" id="IPR036388">
    <property type="entry name" value="WH-like_DNA-bd_sf"/>
</dbReference>
<dbReference type="PROSITE" id="PS50995">
    <property type="entry name" value="HTH_MARR_2"/>
    <property type="match status" value="1"/>
</dbReference>
<dbReference type="RefSeq" id="WP_013661867.1">
    <property type="nucleotide sequence ID" value="NC_015276.1"/>
</dbReference>
<name>F2JYD3_MARM1</name>
<dbReference type="EMBL" id="CP002583">
    <property type="protein sequence ID" value="ADZ91964.1"/>
    <property type="molecule type" value="Genomic_DNA"/>
</dbReference>
<dbReference type="KEGG" id="mme:Marme_2736"/>
<keyword evidence="3" id="KW-0804">Transcription</keyword>
<keyword evidence="6" id="KW-1185">Reference proteome</keyword>
<dbReference type="HOGENOM" id="CLU_083287_18_2_6"/>
<evidence type="ECO:0000256" key="3">
    <source>
        <dbReference type="ARBA" id="ARBA00023163"/>
    </source>
</evidence>
<dbReference type="SUPFAM" id="SSF46785">
    <property type="entry name" value="Winged helix' DNA-binding domain"/>
    <property type="match status" value="1"/>
</dbReference>
<dbReference type="OrthoDB" id="8588347at2"/>
<dbReference type="PANTHER" id="PTHR42756">
    <property type="entry name" value="TRANSCRIPTIONAL REGULATOR, MARR"/>
    <property type="match status" value="1"/>
</dbReference>
<dbReference type="STRING" id="717774.Marme_2736"/>
<gene>
    <name evidence="5" type="ordered locus">Marme_2736</name>
</gene>
<dbReference type="AlphaFoldDB" id="F2JYD3"/>
<dbReference type="GO" id="GO:0003677">
    <property type="term" value="F:DNA binding"/>
    <property type="evidence" value="ECO:0007669"/>
    <property type="project" value="UniProtKB-KW"/>
</dbReference>
<accession>F2JYD3</accession>
<dbReference type="GO" id="GO:0003700">
    <property type="term" value="F:DNA-binding transcription factor activity"/>
    <property type="evidence" value="ECO:0007669"/>
    <property type="project" value="InterPro"/>
</dbReference>
<dbReference type="Proteomes" id="UP000001062">
    <property type="component" value="Chromosome"/>
</dbReference>
<evidence type="ECO:0000256" key="2">
    <source>
        <dbReference type="ARBA" id="ARBA00023125"/>
    </source>
</evidence>
<feature type="domain" description="HTH marR-type" evidence="4">
    <location>
        <begin position="1"/>
        <end position="137"/>
    </location>
</feature>
<dbReference type="SMART" id="SM00347">
    <property type="entry name" value="HTH_MARR"/>
    <property type="match status" value="1"/>
</dbReference>
<dbReference type="Pfam" id="PF01047">
    <property type="entry name" value="MarR"/>
    <property type="match status" value="1"/>
</dbReference>
<reference evidence="5 6" key="1">
    <citation type="journal article" date="2012" name="Stand. Genomic Sci.">
        <title>Complete genome sequence of the melanogenic marine bacterium Marinomonas mediterranea type strain (MMB-1(T)).</title>
        <authorList>
            <person name="Lucas-Elio P."/>
            <person name="Goodwin L."/>
            <person name="Woyke T."/>
            <person name="Pitluck S."/>
            <person name="Nolan M."/>
            <person name="Kyrpides N.C."/>
            <person name="Detter J.C."/>
            <person name="Copeland A."/>
            <person name="Teshima H."/>
            <person name="Bruce D."/>
            <person name="Detter C."/>
            <person name="Tapia R."/>
            <person name="Han S."/>
            <person name="Land M.L."/>
            <person name="Ivanova N."/>
            <person name="Mikhailova N."/>
            <person name="Johnston A.W."/>
            <person name="Sanchez-Amat A."/>
        </authorList>
    </citation>
    <scope>NUCLEOTIDE SEQUENCE [LARGE SCALE GENOMIC DNA]</scope>
    <source>
        <strain evidence="6">ATCC 700492 / JCM 21426 / NBRC 103028 / MMB-1</strain>
    </source>
</reference>
<evidence type="ECO:0000256" key="1">
    <source>
        <dbReference type="ARBA" id="ARBA00023015"/>
    </source>
</evidence>
<organism evidence="5 6">
    <name type="scientific">Marinomonas mediterranea (strain ATCC 700492 / JCM 21426 / NBRC 103028 / MMB-1)</name>
    <dbReference type="NCBI Taxonomy" id="717774"/>
    <lineage>
        <taxon>Bacteria</taxon>
        <taxon>Pseudomonadati</taxon>
        <taxon>Pseudomonadota</taxon>
        <taxon>Gammaproteobacteria</taxon>
        <taxon>Oceanospirillales</taxon>
        <taxon>Oceanospirillaceae</taxon>
        <taxon>Marinomonas</taxon>
    </lineage>
</organism>
<keyword evidence="2" id="KW-0238">DNA-binding</keyword>
<protein>
    <submittedName>
        <fullName evidence="5">Transcriptional regulator, MarR family</fullName>
    </submittedName>
</protein>
<dbReference type="InterPro" id="IPR000835">
    <property type="entry name" value="HTH_MarR-typ"/>
</dbReference>
<evidence type="ECO:0000313" key="5">
    <source>
        <dbReference type="EMBL" id="ADZ91964.1"/>
    </source>
</evidence>
<dbReference type="PRINTS" id="PR00598">
    <property type="entry name" value="HTHMARR"/>
</dbReference>
<dbReference type="InterPro" id="IPR036390">
    <property type="entry name" value="WH_DNA-bd_sf"/>
</dbReference>
<sequence length="141" mass="16118">MEKYEKSLGHWIKRFYLLSAREMDCLLQPYELGRTQWYVMHHVGEAGTLPQKDLQSILNIESATLTPLVSALVTKGWLLQQPSHTDRRSKVLSLTKAGAEHFKAVPNPIVKARKKALTGIDPLEVEQARKMLERAVRNLEE</sequence>
<dbReference type="Gene3D" id="1.10.10.10">
    <property type="entry name" value="Winged helix-like DNA-binding domain superfamily/Winged helix DNA-binding domain"/>
    <property type="match status" value="1"/>
</dbReference>
<dbReference type="PANTHER" id="PTHR42756:SF1">
    <property type="entry name" value="TRANSCRIPTIONAL REPRESSOR OF EMRAB OPERON"/>
    <property type="match status" value="1"/>
</dbReference>
<evidence type="ECO:0000259" key="4">
    <source>
        <dbReference type="PROSITE" id="PS50995"/>
    </source>
</evidence>
<dbReference type="PATRIC" id="fig|717774.3.peg.2822"/>